<dbReference type="InterPro" id="IPR011189">
    <property type="entry name" value="UCP_caspase_lke"/>
</dbReference>
<dbReference type="PANTHER" id="PTHR48104">
    <property type="entry name" value="METACASPASE-4"/>
    <property type="match status" value="1"/>
</dbReference>
<dbReference type="PIRSF" id="PIRSF007398">
    <property type="entry name" value="Sll0148_caspase"/>
    <property type="match status" value="1"/>
</dbReference>
<dbReference type="AlphaFoldDB" id="A0A8J7DZ60"/>
<dbReference type="InterPro" id="IPR050452">
    <property type="entry name" value="Metacaspase"/>
</dbReference>
<dbReference type="Gene3D" id="3.40.50.1460">
    <property type="match status" value="1"/>
</dbReference>
<accession>A0A8J7DZ60</accession>
<dbReference type="InterPro" id="IPR029030">
    <property type="entry name" value="Caspase-like_dom_sf"/>
</dbReference>
<dbReference type="PANTHER" id="PTHR48104:SF30">
    <property type="entry name" value="METACASPASE-1"/>
    <property type="match status" value="1"/>
</dbReference>
<dbReference type="InterPro" id="IPR006311">
    <property type="entry name" value="TAT_signal"/>
</dbReference>
<evidence type="ECO:0000313" key="3">
    <source>
        <dbReference type="EMBL" id="MBE9117766.1"/>
    </source>
</evidence>
<dbReference type="Proteomes" id="UP000654482">
    <property type="component" value="Unassembled WGS sequence"/>
</dbReference>
<feature type="domain" description="DUF4384" evidence="2">
    <location>
        <begin position="588"/>
        <end position="678"/>
    </location>
</feature>
<evidence type="ECO:0000313" key="4">
    <source>
        <dbReference type="Proteomes" id="UP000654482"/>
    </source>
</evidence>
<feature type="domain" description="Peptidase C14 caspase" evidence="1">
    <location>
        <begin position="44"/>
        <end position="305"/>
    </location>
</feature>
<dbReference type="InterPro" id="IPR025493">
    <property type="entry name" value="DUF4384"/>
</dbReference>
<keyword evidence="4" id="KW-1185">Reference proteome</keyword>
<sequence>MSKVKRRQFLQFAGSALATIGLSQLELQRQGLRYRQVLAQNPSRKLALLVGINRYPESNRFGRLRGCVQDVELQKNLLIHRFGFNKNDIKTLTDAQASRKGILDAFEQHLIAQAQPGDVVVFHFSGHGSFVTDPSPIDPGNPFNSTFVPADDASPAGGVVKDIMGQTLFLLLYALRQKTENVTVVLDSCHSGGGTRGEILVRAGEPGRSASPEEFEYQEQWLTRLNLTKEQFQAERRKGAAAGVAIASAKSDQQAADYRFGDFNAGAFTYLLTQYLWQETSNVESAIASIKNRIRPLSVQIPQYDVQPGSNNKNKPIYFQDQPTSPAEAVVLNVQGNEATIWMGGIEQNSLDAFGEGAILTPVIGTRGANPTQFELTSRQGLIATATIKQGSAQQGQLLQEFARAIPTDWKLGIGLDPSLGSDATTAARELQQLNRTEAIASQSARQTYADKVHYILSRMSAAYRQQLQEYGGATNIPAEGSIGLFSPALEVIPQSFGAAGEGIEAAMERLSPTLRGLLATRIIKLTLNAQSSQLGVGASISVLWRNRPITLIGQSFTPRSSNCDVPKDCKPGVSRGEKTLSQEIPLGAPFQLEIVNNEQEALYLGILAIDTSGEITVLFPNHFHELAAISDDEIKESEATRIEANSTRLIPNANDDFVLASEELGAGEILVIASQEPMVEALKRLRGLSRGRKGLFSLGERSADVMNQFISDIDTISRGTLGVKSREEYYKQVSTAKIAALSISFAVVPD</sequence>
<proteinExistence type="predicted"/>
<evidence type="ECO:0000259" key="1">
    <source>
        <dbReference type="Pfam" id="PF00656"/>
    </source>
</evidence>
<gene>
    <name evidence="3" type="ORF">IQ249_17855</name>
</gene>
<dbReference type="InterPro" id="IPR011600">
    <property type="entry name" value="Pept_C14_caspase"/>
</dbReference>
<dbReference type="GO" id="GO:0005737">
    <property type="term" value="C:cytoplasm"/>
    <property type="evidence" value="ECO:0007669"/>
    <property type="project" value="TreeGrafter"/>
</dbReference>
<dbReference type="SUPFAM" id="SSF52129">
    <property type="entry name" value="Caspase-like"/>
    <property type="match status" value="1"/>
</dbReference>
<evidence type="ECO:0000259" key="2">
    <source>
        <dbReference type="Pfam" id="PF14326"/>
    </source>
</evidence>
<dbReference type="Pfam" id="PF14326">
    <property type="entry name" value="DUF4384"/>
    <property type="match status" value="1"/>
</dbReference>
<dbReference type="RefSeq" id="WP_194030854.1">
    <property type="nucleotide sequence ID" value="NZ_JADEWZ010000030.1"/>
</dbReference>
<dbReference type="GO" id="GO:0006508">
    <property type="term" value="P:proteolysis"/>
    <property type="evidence" value="ECO:0007669"/>
    <property type="project" value="InterPro"/>
</dbReference>
<reference evidence="3" key="1">
    <citation type="submission" date="2020-10" db="EMBL/GenBank/DDBJ databases">
        <authorList>
            <person name="Castelo-Branco R."/>
            <person name="Eusebio N."/>
            <person name="Adriana R."/>
            <person name="Vieira A."/>
            <person name="Brugerolle De Fraissinette N."/>
            <person name="Rezende De Castro R."/>
            <person name="Schneider M.P."/>
            <person name="Vasconcelos V."/>
            <person name="Leao P.N."/>
        </authorList>
    </citation>
    <scope>NUCLEOTIDE SEQUENCE</scope>
    <source>
        <strain evidence="3">LEGE 07157</strain>
    </source>
</reference>
<protein>
    <submittedName>
        <fullName evidence="3">Caspase family protein</fullName>
    </submittedName>
</protein>
<dbReference type="Pfam" id="PF00656">
    <property type="entry name" value="Peptidase_C14"/>
    <property type="match status" value="1"/>
</dbReference>
<dbReference type="PROSITE" id="PS51318">
    <property type="entry name" value="TAT"/>
    <property type="match status" value="1"/>
</dbReference>
<dbReference type="EMBL" id="JADEWZ010000030">
    <property type="protein sequence ID" value="MBE9117766.1"/>
    <property type="molecule type" value="Genomic_DNA"/>
</dbReference>
<comment type="caution">
    <text evidence="3">The sequence shown here is derived from an EMBL/GenBank/DDBJ whole genome shotgun (WGS) entry which is preliminary data.</text>
</comment>
<organism evidence="3 4">
    <name type="scientific">Lusitaniella coriacea LEGE 07157</name>
    <dbReference type="NCBI Taxonomy" id="945747"/>
    <lineage>
        <taxon>Bacteria</taxon>
        <taxon>Bacillati</taxon>
        <taxon>Cyanobacteriota</taxon>
        <taxon>Cyanophyceae</taxon>
        <taxon>Spirulinales</taxon>
        <taxon>Lusitaniellaceae</taxon>
        <taxon>Lusitaniella</taxon>
    </lineage>
</organism>
<dbReference type="GO" id="GO:0004197">
    <property type="term" value="F:cysteine-type endopeptidase activity"/>
    <property type="evidence" value="ECO:0007669"/>
    <property type="project" value="InterPro"/>
</dbReference>
<name>A0A8J7DZ60_9CYAN</name>